<dbReference type="Pfam" id="PF00583">
    <property type="entry name" value="Acetyltransf_1"/>
    <property type="match status" value="1"/>
</dbReference>
<dbReference type="InterPro" id="IPR016181">
    <property type="entry name" value="Acyl_CoA_acyltransferase"/>
</dbReference>
<dbReference type="RefSeq" id="WP_135973272.1">
    <property type="nucleotide sequence ID" value="NZ_CP039291.1"/>
</dbReference>
<proteinExistence type="predicted"/>
<dbReference type="SUPFAM" id="SSF55729">
    <property type="entry name" value="Acyl-CoA N-acyltransferases (Nat)"/>
    <property type="match status" value="2"/>
</dbReference>
<dbReference type="InterPro" id="IPR000182">
    <property type="entry name" value="GNAT_dom"/>
</dbReference>
<dbReference type="PROSITE" id="PS51186">
    <property type="entry name" value="GNAT"/>
    <property type="match status" value="1"/>
</dbReference>
<evidence type="ECO:0000313" key="3">
    <source>
        <dbReference type="Proteomes" id="UP000296469"/>
    </source>
</evidence>
<feature type="domain" description="N-acetyltransferase" evidence="1">
    <location>
        <begin position="43"/>
        <end position="198"/>
    </location>
</feature>
<evidence type="ECO:0000313" key="2">
    <source>
        <dbReference type="EMBL" id="QCB94871.1"/>
    </source>
</evidence>
<keyword evidence="3" id="KW-1185">Reference proteome</keyword>
<keyword evidence="2" id="KW-0808">Transferase</keyword>
<dbReference type="Gene3D" id="3.40.630.30">
    <property type="match status" value="1"/>
</dbReference>
<accession>A0A4P7SLP5</accession>
<dbReference type="Proteomes" id="UP000296469">
    <property type="component" value="Chromosome"/>
</dbReference>
<dbReference type="EMBL" id="CP039291">
    <property type="protein sequence ID" value="QCB94871.1"/>
    <property type="molecule type" value="Genomic_DNA"/>
</dbReference>
<name>A0A4P7SLP5_9CELL</name>
<dbReference type="KEGG" id="celz:E5225_16200"/>
<dbReference type="OrthoDB" id="4119890at2"/>
<evidence type="ECO:0000259" key="1">
    <source>
        <dbReference type="PROSITE" id="PS51186"/>
    </source>
</evidence>
<gene>
    <name evidence="2" type="ORF">E5225_16200</name>
</gene>
<dbReference type="GO" id="GO:0016747">
    <property type="term" value="F:acyltransferase activity, transferring groups other than amino-acyl groups"/>
    <property type="evidence" value="ECO:0007669"/>
    <property type="project" value="InterPro"/>
</dbReference>
<reference evidence="2 3" key="1">
    <citation type="submission" date="2019-04" db="EMBL/GenBank/DDBJ databases">
        <title>Isolation and identification of Cellulomonas shaoxiangyii sp. Nov. isolated from feces of the Tibetan antelopes (Pantholops hodgsonii) in the Qinghai-Tibet plateau of China.</title>
        <authorList>
            <person name="Tian Z."/>
        </authorList>
    </citation>
    <scope>NUCLEOTIDE SEQUENCE [LARGE SCALE GENOMIC DNA]</scope>
    <source>
        <strain evidence="2 3">Z28</strain>
    </source>
</reference>
<organism evidence="2 3">
    <name type="scientific">Cellulomonas shaoxiangyii</name>
    <dbReference type="NCBI Taxonomy" id="2566013"/>
    <lineage>
        <taxon>Bacteria</taxon>
        <taxon>Bacillati</taxon>
        <taxon>Actinomycetota</taxon>
        <taxon>Actinomycetes</taxon>
        <taxon>Micrococcales</taxon>
        <taxon>Cellulomonadaceae</taxon>
        <taxon>Cellulomonas</taxon>
    </lineage>
</organism>
<dbReference type="AlphaFoldDB" id="A0A4P7SLP5"/>
<protein>
    <submittedName>
        <fullName evidence="2">GNAT family N-acetyltransferase</fullName>
    </submittedName>
</protein>
<dbReference type="CDD" id="cd04301">
    <property type="entry name" value="NAT_SF"/>
    <property type="match status" value="1"/>
</dbReference>
<sequence>MSTTVPDVAARPWHVLPAPPVPDSPDAADAWAFAGIAEVARRVELARWGWDDLHEPVPVLLGSLRPNPYRDVAVWVAVTGDGEPTAQDVVGYARALLPLTANTHTAEIEVAVRPDHESRGIGSALLAALEDHVRAAGRTTTLTWSGVRPEPEPGPGVLTAPTGTGRVPADARAVRFALARGYALEQVERYSVLELPGDPGHRADLLADARARAGGDYRTHTWHDELPADRLDDLAELWTRMSTDVPLGGLDLAEDRWDAERVRGLLERMAKRHQRVLLTAAEHVPTGRLAAFTWLQVPVADVPFAFQADTLVLHEHRGHRLGMLVKGVNLDAFTAWRPGVRRIHTWNAQENDHMLAINVALGFRQAGVEAALQRAGL</sequence>